<comment type="caution">
    <text evidence="2">The sequence shown here is derived from an EMBL/GenBank/DDBJ whole genome shotgun (WGS) entry which is preliminary data.</text>
</comment>
<sequence length="367" mass="41543">MQSNTKQGRTHSNFTDRTMSFLHLVFCSLTIYSVSEGRIVSGIIGHNVSFSWKFSMMQSDYIYILHNESDIGRFFSIQNSSVPLQPPQRRFSTVNYAKPGNVTVILHILNLNENDAGTYRVVRQWNVEELDNRIDLQIIGITHYTPMAITKMETTEGIRHFTPVTKTKMETTEGINHYTTTAMTQKVITGGINHNKTTAMTSYVEAEAFPSKSHLLYIVLGMGGILAFAFIACLQHKVRICLRTDRVSNDNRVTISIKDDGAEHIQDDDLSGHYWTIVSNPTGEPRTAIEMNLEQHSESQLIAQTMNHIDIESEEILRKSKITRKEELDVYLNPVHSNPSVLSDYIHPVHSDPVIAASACIQYIEIL</sequence>
<keyword evidence="1" id="KW-0812">Transmembrane</keyword>
<keyword evidence="1" id="KW-0472">Membrane</keyword>
<dbReference type="AlphaFoldDB" id="A0ABD3XL55"/>
<keyword evidence="3" id="KW-1185">Reference proteome</keyword>
<dbReference type="EMBL" id="JBJQND010000002">
    <property type="protein sequence ID" value="KAL3885685.1"/>
    <property type="molecule type" value="Genomic_DNA"/>
</dbReference>
<evidence type="ECO:0000313" key="2">
    <source>
        <dbReference type="EMBL" id="KAL3885685.1"/>
    </source>
</evidence>
<dbReference type="Proteomes" id="UP001634394">
    <property type="component" value="Unassembled WGS sequence"/>
</dbReference>
<evidence type="ECO:0000256" key="1">
    <source>
        <dbReference type="SAM" id="Phobius"/>
    </source>
</evidence>
<organism evidence="2 3">
    <name type="scientific">Sinanodonta woodiana</name>
    <name type="common">Chinese pond mussel</name>
    <name type="synonym">Anodonta woodiana</name>
    <dbReference type="NCBI Taxonomy" id="1069815"/>
    <lineage>
        <taxon>Eukaryota</taxon>
        <taxon>Metazoa</taxon>
        <taxon>Spiralia</taxon>
        <taxon>Lophotrochozoa</taxon>
        <taxon>Mollusca</taxon>
        <taxon>Bivalvia</taxon>
        <taxon>Autobranchia</taxon>
        <taxon>Heteroconchia</taxon>
        <taxon>Palaeoheterodonta</taxon>
        <taxon>Unionida</taxon>
        <taxon>Unionoidea</taxon>
        <taxon>Unionidae</taxon>
        <taxon>Unioninae</taxon>
        <taxon>Sinanodonta</taxon>
    </lineage>
</organism>
<proteinExistence type="predicted"/>
<feature type="transmembrane region" description="Helical" evidence="1">
    <location>
        <begin position="215"/>
        <end position="234"/>
    </location>
</feature>
<reference evidence="2 3" key="1">
    <citation type="submission" date="2024-11" db="EMBL/GenBank/DDBJ databases">
        <title>Chromosome-level genome assembly of the freshwater bivalve Anodonta woodiana.</title>
        <authorList>
            <person name="Chen X."/>
        </authorList>
    </citation>
    <scope>NUCLEOTIDE SEQUENCE [LARGE SCALE GENOMIC DNA]</scope>
    <source>
        <strain evidence="2">MN2024</strain>
        <tissue evidence="2">Gills</tissue>
    </source>
</reference>
<protein>
    <submittedName>
        <fullName evidence="2">Uncharacterized protein</fullName>
    </submittedName>
</protein>
<accession>A0ABD3XL55</accession>
<gene>
    <name evidence="2" type="ORF">ACJMK2_025732</name>
</gene>
<keyword evidence="1" id="KW-1133">Transmembrane helix</keyword>
<evidence type="ECO:0000313" key="3">
    <source>
        <dbReference type="Proteomes" id="UP001634394"/>
    </source>
</evidence>
<name>A0ABD3XL55_SINWO</name>